<dbReference type="AlphaFoldDB" id="A0A077LYJ8"/>
<dbReference type="EMBL" id="CAJB01000248">
    <property type="protein sequence ID" value="CCH78696.1"/>
    <property type="molecule type" value="Genomic_DNA"/>
</dbReference>
<sequence length="199" mass="21482">MSSRCPLDSNNSARAGLSWSSNAAARRRSAWTRSVAAQTSLWGRWQDPWLWPSSPQAINAPAVPRQARTCRISWRLPGPGLRTCREDVVPVSPRQRQLGTCGLVVVVGRGGGATVRLDQVGGGSDILVGKMARPLALAIFPTSHQRTGRAPGSPHLPHRVAARAGLSWPPDSFDHEKPTPAKGVGRPEPWSRMGGIVRR</sequence>
<gene>
    <name evidence="2" type="ORF">BN12_3210003</name>
</gene>
<accession>A0A077LYJ8</accession>
<organism evidence="2 3">
    <name type="scientific">Nostocoides japonicum T1-X7</name>
    <dbReference type="NCBI Taxonomy" id="1194083"/>
    <lineage>
        <taxon>Bacteria</taxon>
        <taxon>Bacillati</taxon>
        <taxon>Actinomycetota</taxon>
        <taxon>Actinomycetes</taxon>
        <taxon>Micrococcales</taxon>
        <taxon>Intrasporangiaceae</taxon>
        <taxon>Nostocoides</taxon>
    </lineage>
</organism>
<dbReference type="STRING" id="1194083.BN12_3210003"/>
<keyword evidence="3" id="KW-1185">Reference proteome</keyword>
<evidence type="ECO:0000313" key="2">
    <source>
        <dbReference type="EMBL" id="CCH78696.1"/>
    </source>
</evidence>
<evidence type="ECO:0000313" key="3">
    <source>
        <dbReference type="Proteomes" id="UP000035721"/>
    </source>
</evidence>
<comment type="caution">
    <text evidence="2">The sequence shown here is derived from an EMBL/GenBank/DDBJ whole genome shotgun (WGS) entry which is preliminary data.</text>
</comment>
<feature type="region of interest" description="Disordered" evidence="1">
    <location>
        <begin position="165"/>
        <end position="199"/>
    </location>
</feature>
<name>A0A077LYJ8_9MICO</name>
<protein>
    <submittedName>
        <fullName evidence="2">Uncharacterized protein</fullName>
    </submittedName>
</protein>
<evidence type="ECO:0000256" key="1">
    <source>
        <dbReference type="SAM" id="MobiDB-lite"/>
    </source>
</evidence>
<reference evidence="2 3" key="1">
    <citation type="journal article" date="2013" name="ISME J.">
        <title>A metabolic model for members of the genus Tetrasphaera involved in enhanced biological phosphorus removal.</title>
        <authorList>
            <person name="Kristiansen R."/>
            <person name="Nguyen H.T.T."/>
            <person name="Saunders A.M."/>
            <person name="Nielsen J.L."/>
            <person name="Wimmer R."/>
            <person name="Le V.Q."/>
            <person name="McIlroy S.J."/>
            <person name="Petrovski S."/>
            <person name="Seviour R.J."/>
            <person name="Calteau A."/>
            <person name="Nielsen K.L."/>
            <person name="Nielsen P.H."/>
        </authorList>
    </citation>
    <scope>NUCLEOTIDE SEQUENCE [LARGE SCALE GENOMIC DNA]</scope>
    <source>
        <strain evidence="2 3">T1-X7</strain>
    </source>
</reference>
<proteinExistence type="predicted"/>
<dbReference type="Proteomes" id="UP000035721">
    <property type="component" value="Unassembled WGS sequence"/>
</dbReference>